<keyword evidence="5" id="KW-1185">Reference proteome</keyword>
<proteinExistence type="inferred from homology"/>
<evidence type="ECO:0000259" key="3">
    <source>
        <dbReference type="Pfam" id="PF08327"/>
    </source>
</evidence>
<dbReference type="EMBL" id="CP071793">
    <property type="protein sequence ID" value="QTD49440.1"/>
    <property type="molecule type" value="Genomic_DNA"/>
</dbReference>
<accession>A0A8A4TIR4</accession>
<protein>
    <submittedName>
        <fullName evidence="4">SRPBCC domain-containing protein</fullName>
    </submittedName>
</protein>
<evidence type="ECO:0000313" key="5">
    <source>
        <dbReference type="Proteomes" id="UP000663929"/>
    </source>
</evidence>
<evidence type="ECO:0000256" key="2">
    <source>
        <dbReference type="SAM" id="MobiDB-lite"/>
    </source>
</evidence>
<name>A0A8A4TIR4_SULCO</name>
<dbReference type="AlphaFoldDB" id="A0A8A4TIR4"/>
<comment type="similarity">
    <text evidence="1">Belongs to the AHA1 family.</text>
</comment>
<dbReference type="RefSeq" id="WP_237379074.1">
    <property type="nucleotide sequence ID" value="NZ_CP071793.1"/>
</dbReference>
<dbReference type="SUPFAM" id="SSF55961">
    <property type="entry name" value="Bet v1-like"/>
    <property type="match status" value="1"/>
</dbReference>
<gene>
    <name evidence="4" type="ORF">J3U87_27965</name>
</gene>
<evidence type="ECO:0000256" key="1">
    <source>
        <dbReference type="ARBA" id="ARBA00006817"/>
    </source>
</evidence>
<dbReference type="Proteomes" id="UP000663929">
    <property type="component" value="Chromosome"/>
</dbReference>
<dbReference type="KEGG" id="scor:J3U87_27965"/>
<dbReference type="CDD" id="cd07814">
    <property type="entry name" value="SRPBCC_CalC_Aha1-like"/>
    <property type="match status" value="1"/>
</dbReference>
<dbReference type="InterPro" id="IPR023393">
    <property type="entry name" value="START-like_dom_sf"/>
</dbReference>
<feature type="domain" description="Activator of Hsp90 ATPase homologue 1/2-like C-terminal" evidence="3">
    <location>
        <begin position="82"/>
        <end position="211"/>
    </location>
</feature>
<evidence type="ECO:0000313" key="4">
    <source>
        <dbReference type="EMBL" id="QTD49440.1"/>
    </source>
</evidence>
<reference evidence="4" key="1">
    <citation type="submission" date="2021-03" db="EMBL/GenBank/DDBJ databases">
        <title>Acanthopleuribacteraceae sp. M133.</title>
        <authorList>
            <person name="Wang G."/>
        </authorList>
    </citation>
    <scope>NUCLEOTIDE SEQUENCE</scope>
    <source>
        <strain evidence="4">M133</strain>
    </source>
</reference>
<organism evidence="4 5">
    <name type="scientific">Sulfidibacter corallicola</name>
    <dbReference type="NCBI Taxonomy" id="2818388"/>
    <lineage>
        <taxon>Bacteria</taxon>
        <taxon>Pseudomonadati</taxon>
        <taxon>Acidobacteriota</taxon>
        <taxon>Holophagae</taxon>
        <taxon>Acanthopleuribacterales</taxon>
        <taxon>Acanthopleuribacteraceae</taxon>
        <taxon>Sulfidibacter</taxon>
    </lineage>
</organism>
<sequence length="224" mass="25206">MSATATSAAQQVPLDRLSPSRSSGKAHDVRSAIDATNRTYRSPFGDPFPLFLTMMENTMAAYENPTQSIRHTRVLLEIVFPLPRTYVWHAFTQKMSDWMPKDFYILSTSQKMVFQTRVGGQVYETGDRGESFTWFQVAALVPQKHVSLVGHLFPSWGGPGVSFITIDLTEAGSGCKFQLDDQVLGHIVQGTEVIWKIGWEELLSKHFSNYLKNDQSQGDKDLLL</sequence>
<dbReference type="Gene3D" id="3.30.530.20">
    <property type="match status" value="1"/>
</dbReference>
<feature type="compositionally biased region" description="Polar residues" evidence="2">
    <location>
        <begin position="1"/>
        <end position="10"/>
    </location>
</feature>
<feature type="region of interest" description="Disordered" evidence="2">
    <location>
        <begin position="1"/>
        <end position="30"/>
    </location>
</feature>
<dbReference type="InterPro" id="IPR013538">
    <property type="entry name" value="ASHA1/2-like_C"/>
</dbReference>
<dbReference type="Pfam" id="PF08327">
    <property type="entry name" value="AHSA1"/>
    <property type="match status" value="1"/>
</dbReference>